<dbReference type="InterPro" id="IPR002716">
    <property type="entry name" value="PIN_dom"/>
</dbReference>
<sequence>MVDASAVLAYLQGEPGADVVREHLVAGAVISAANWSEVAQKVRRADSWEVARALLLSYPLQVASVEIDDAEAAAAMWMPGSSLSLADRLCLALAGRLQLEVLSADRAWFDLDGVVPVR</sequence>
<feature type="domain" description="PIN" evidence="5">
    <location>
        <begin position="1"/>
        <end position="111"/>
    </location>
</feature>
<dbReference type="Gene3D" id="3.40.50.1010">
    <property type="entry name" value="5'-nuclease"/>
    <property type="match status" value="1"/>
</dbReference>
<keyword evidence="1" id="KW-0540">Nuclease</keyword>
<evidence type="ECO:0000256" key="3">
    <source>
        <dbReference type="ARBA" id="ARBA00022801"/>
    </source>
</evidence>
<proteinExistence type="predicted"/>
<name>A0ABY5FV10_9MICO</name>
<accession>A0ABY5FV10</accession>
<evidence type="ECO:0000259" key="5">
    <source>
        <dbReference type="Pfam" id="PF01850"/>
    </source>
</evidence>
<dbReference type="RefSeq" id="WP_255159288.1">
    <property type="nucleotide sequence ID" value="NZ_CP101497.1"/>
</dbReference>
<keyword evidence="2" id="KW-0479">Metal-binding</keyword>
<protein>
    <submittedName>
        <fullName evidence="6">PIN domain-containing protein</fullName>
    </submittedName>
</protein>
<dbReference type="EMBL" id="CP101497">
    <property type="protein sequence ID" value="UTT62146.1"/>
    <property type="molecule type" value="Genomic_DNA"/>
</dbReference>
<keyword evidence="4" id="KW-0460">Magnesium</keyword>
<keyword evidence="7" id="KW-1185">Reference proteome</keyword>
<evidence type="ECO:0000313" key="7">
    <source>
        <dbReference type="Proteomes" id="UP001060039"/>
    </source>
</evidence>
<dbReference type="InterPro" id="IPR029060">
    <property type="entry name" value="PIN-like_dom_sf"/>
</dbReference>
<evidence type="ECO:0000256" key="1">
    <source>
        <dbReference type="ARBA" id="ARBA00022722"/>
    </source>
</evidence>
<dbReference type="Pfam" id="PF01850">
    <property type="entry name" value="PIN"/>
    <property type="match status" value="1"/>
</dbReference>
<evidence type="ECO:0000256" key="2">
    <source>
        <dbReference type="ARBA" id="ARBA00022723"/>
    </source>
</evidence>
<evidence type="ECO:0000313" key="6">
    <source>
        <dbReference type="EMBL" id="UTT62146.1"/>
    </source>
</evidence>
<gene>
    <name evidence="6" type="ORF">NNL39_10830</name>
</gene>
<reference evidence="6" key="1">
    <citation type="submission" date="2022-07" db="EMBL/GenBank/DDBJ databases">
        <title>Taxonomic analysis of Microcella humidisoli nov. sp., isolated from riverside soil.</title>
        <authorList>
            <person name="Molina K.M."/>
            <person name="Kim S.B."/>
        </authorList>
    </citation>
    <scope>NUCLEOTIDE SEQUENCE</scope>
    <source>
        <strain evidence="6">MMS21-STM10</strain>
    </source>
</reference>
<dbReference type="SUPFAM" id="SSF88723">
    <property type="entry name" value="PIN domain-like"/>
    <property type="match status" value="1"/>
</dbReference>
<keyword evidence="3" id="KW-0378">Hydrolase</keyword>
<dbReference type="Proteomes" id="UP001060039">
    <property type="component" value="Chromosome"/>
</dbReference>
<organism evidence="6 7">
    <name type="scientific">Microcella humidisoli</name>
    <dbReference type="NCBI Taxonomy" id="2963406"/>
    <lineage>
        <taxon>Bacteria</taxon>
        <taxon>Bacillati</taxon>
        <taxon>Actinomycetota</taxon>
        <taxon>Actinomycetes</taxon>
        <taxon>Micrococcales</taxon>
        <taxon>Microbacteriaceae</taxon>
        <taxon>Microcella</taxon>
    </lineage>
</organism>
<evidence type="ECO:0000256" key="4">
    <source>
        <dbReference type="ARBA" id="ARBA00022842"/>
    </source>
</evidence>